<evidence type="ECO:0000313" key="2">
    <source>
        <dbReference type="Proteomes" id="UP000791440"/>
    </source>
</evidence>
<accession>A0A921ZPV1</accession>
<dbReference type="Proteomes" id="UP000791440">
    <property type="component" value="Unassembled WGS sequence"/>
</dbReference>
<dbReference type="EMBL" id="JH668796">
    <property type="protein sequence ID" value="KAG6461985.1"/>
    <property type="molecule type" value="Genomic_DNA"/>
</dbReference>
<reference evidence="1" key="2">
    <citation type="submission" date="2020-12" db="EMBL/GenBank/DDBJ databases">
        <authorList>
            <person name="Kanost M."/>
        </authorList>
    </citation>
    <scope>NUCLEOTIDE SEQUENCE</scope>
</reference>
<reference evidence="1" key="1">
    <citation type="journal article" date="2016" name="Insect Biochem. Mol. Biol.">
        <title>Multifaceted biological insights from a draft genome sequence of the tobacco hornworm moth, Manduca sexta.</title>
        <authorList>
            <person name="Kanost M.R."/>
            <person name="Arrese E.L."/>
            <person name="Cao X."/>
            <person name="Chen Y.R."/>
            <person name="Chellapilla S."/>
            <person name="Goldsmith M.R."/>
            <person name="Grosse-Wilde E."/>
            <person name="Heckel D.G."/>
            <person name="Herndon N."/>
            <person name="Jiang H."/>
            <person name="Papanicolaou A."/>
            <person name="Qu J."/>
            <person name="Soulages J.L."/>
            <person name="Vogel H."/>
            <person name="Walters J."/>
            <person name="Waterhouse R.M."/>
            <person name="Ahn S.J."/>
            <person name="Almeida F.C."/>
            <person name="An C."/>
            <person name="Aqrawi P."/>
            <person name="Bretschneider A."/>
            <person name="Bryant W.B."/>
            <person name="Bucks S."/>
            <person name="Chao H."/>
            <person name="Chevignon G."/>
            <person name="Christen J.M."/>
            <person name="Clarke D.F."/>
            <person name="Dittmer N.T."/>
            <person name="Ferguson L.C.F."/>
            <person name="Garavelou S."/>
            <person name="Gordon K.H.J."/>
            <person name="Gunaratna R.T."/>
            <person name="Han Y."/>
            <person name="Hauser F."/>
            <person name="He Y."/>
            <person name="Heidel-Fischer H."/>
            <person name="Hirsh A."/>
            <person name="Hu Y."/>
            <person name="Jiang H."/>
            <person name="Kalra D."/>
            <person name="Klinner C."/>
            <person name="Konig C."/>
            <person name="Kovar C."/>
            <person name="Kroll A.R."/>
            <person name="Kuwar S.S."/>
            <person name="Lee S.L."/>
            <person name="Lehman R."/>
            <person name="Li K."/>
            <person name="Li Z."/>
            <person name="Liang H."/>
            <person name="Lovelace S."/>
            <person name="Lu Z."/>
            <person name="Mansfield J.H."/>
            <person name="McCulloch K.J."/>
            <person name="Mathew T."/>
            <person name="Morton B."/>
            <person name="Muzny D.M."/>
            <person name="Neunemann D."/>
            <person name="Ongeri F."/>
            <person name="Pauchet Y."/>
            <person name="Pu L.L."/>
            <person name="Pyrousis I."/>
            <person name="Rao X.J."/>
            <person name="Redding A."/>
            <person name="Roesel C."/>
            <person name="Sanchez-Gracia A."/>
            <person name="Schaack S."/>
            <person name="Shukla A."/>
            <person name="Tetreau G."/>
            <person name="Wang Y."/>
            <person name="Xiong G.H."/>
            <person name="Traut W."/>
            <person name="Walsh T.K."/>
            <person name="Worley K.C."/>
            <person name="Wu D."/>
            <person name="Wu W."/>
            <person name="Wu Y.Q."/>
            <person name="Zhang X."/>
            <person name="Zou Z."/>
            <person name="Zucker H."/>
            <person name="Briscoe A.D."/>
            <person name="Burmester T."/>
            <person name="Clem R.J."/>
            <person name="Feyereisen R."/>
            <person name="Grimmelikhuijzen C.J.P."/>
            <person name="Hamodrakas S.J."/>
            <person name="Hansson B.S."/>
            <person name="Huguet E."/>
            <person name="Jermiin L.S."/>
            <person name="Lan Q."/>
            <person name="Lehman H.K."/>
            <person name="Lorenzen M."/>
            <person name="Merzendorfer H."/>
            <person name="Michalopoulos I."/>
            <person name="Morton D.B."/>
            <person name="Muthukrishnan S."/>
            <person name="Oakeshott J.G."/>
            <person name="Palmer W."/>
            <person name="Park Y."/>
            <person name="Passarelli A.L."/>
            <person name="Rozas J."/>
            <person name="Schwartz L.M."/>
            <person name="Smith W."/>
            <person name="Southgate A."/>
            <person name="Vilcinskas A."/>
            <person name="Vogt R."/>
            <person name="Wang P."/>
            <person name="Werren J."/>
            <person name="Yu X.Q."/>
            <person name="Zhou J.J."/>
            <person name="Brown S.J."/>
            <person name="Scherer S.E."/>
            <person name="Richards S."/>
            <person name="Blissard G.W."/>
        </authorList>
    </citation>
    <scope>NUCLEOTIDE SEQUENCE</scope>
</reference>
<proteinExistence type="predicted"/>
<organism evidence="1 2">
    <name type="scientific">Manduca sexta</name>
    <name type="common">Tobacco hawkmoth</name>
    <name type="synonym">Tobacco hornworm</name>
    <dbReference type="NCBI Taxonomy" id="7130"/>
    <lineage>
        <taxon>Eukaryota</taxon>
        <taxon>Metazoa</taxon>
        <taxon>Ecdysozoa</taxon>
        <taxon>Arthropoda</taxon>
        <taxon>Hexapoda</taxon>
        <taxon>Insecta</taxon>
        <taxon>Pterygota</taxon>
        <taxon>Neoptera</taxon>
        <taxon>Endopterygota</taxon>
        <taxon>Lepidoptera</taxon>
        <taxon>Glossata</taxon>
        <taxon>Ditrysia</taxon>
        <taxon>Bombycoidea</taxon>
        <taxon>Sphingidae</taxon>
        <taxon>Sphinginae</taxon>
        <taxon>Sphingini</taxon>
        <taxon>Manduca</taxon>
    </lineage>
</organism>
<name>A0A921ZPV1_MANSE</name>
<keyword evidence="2" id="KW-1185">Reference proteome</keyword>
<evidence type="ECO:0000313" key="1">
    <source>
        <dbReference type="EMBL" id="KAG6461985.1"/>
    </source>
</evidence>
<comment type="caution">
    <text evidence="1">The sequence shown here is derived from an EMBL/GenBank/DDBJ whole genome shotgun (WGS) entry which is preliminary data.</text>
</comment>
<protein>
    <submittedName>
        <fullName evidence="1">Uncharacterized protein</fullName>
    </submittedName>
</protein>
<gene>
    <name evidence="1" type="ORF">O3G_MSEX012977</name>
</gene>
<dbReference type="AlphaFoldDB" id="A0A921ZPV1"/>
<sequence>MAKAQQTLSSKNYPSWVKVTRVLQGTEPAAFKQYFSTWRDVGMSHSRLV</sequence>